<accession>A0ABT7PLW3</accession>
<name>A0ABT7PLW3_9BACT</name>
<dbReference type="EMBL" id="JASZZN010000013">
    <property type="protein sequence ID" value="MDM4017276.1"/>
    <property type="molecule type" value="Genomic_DNA"/>
</dbReference>
<keyword evidence="2" id="KW-1185">Reference proteome</keyword>
<gene>
    <name evidence="1" type="ORF">QTN89_17650</name>
</gene>
<proteinExistence type="predicted"/>
<dbReference type="RefSeq" id="WP_149499146.1">
    <property type="nucleotide sequence ID" value="NZ_JAJMQV010000084.1"/>
</dbReference>
<dbReference type="Proteomes" id="UP001239462">
    <property type="component" value="Unassembled WGS sequence"/>
</dbReference>
<sequence length="414" mass="46013">MAKLKTDPSSEAMSTLLSQAMALNATVKLNPAAQSLLVGASTFATVSSHLGRSLPLHRHACRYLTLAMLQARLDDRVLLVAKGSAIEPWAIRAAETFRVPCVMITKNDDSFSTEPTINVEIDGDVGRDELLIQLADRVDCIFVRPNGNIDDALRLRLLARCDATVRVATPCEPTQKAERAFGELLGLGAIGWHSSLSEIDKVPAGESSHSIRRASLDWCYEDNAWLVHCTRGCTGPWPGESADQYRDWVLLNNSHRSSSERGSCLGTLRRILKMRRLVGSALTSRHHLPVVCLSACSLSSLLSRRCYRSHLHRWDYEPYGIAIRRQAAIAAGAAEVVYGSDSISRADLPDDQQFRYQATGRTFDWTSEREWRFCGDLDLEQFDDEDIRVFVASETDAFELQTRYPVSIVESLVG</sequence>
<comment type="caution">
    <text evidence="1">The sequence shown here is derived from an EMBL/GenBank/DDBJ whole genome shotgun (WGS) entry which is preliminary data.</text>
</comment>
<organism evidence="1 2">
    <name type="scientific">Roseiconus lacunae</name>
    <dbReference type="NCBI Taxonomy" id="2605694"/>
    <lineage>
        <taxon>Bacteria</taxon>
        <taxon>Pseudomonadati</taxon>
        <taxon>Planctomycetota</taxon>
        <taxon>Planctomycetia</taxon>
        <taxon>Pirellulales</taxon>
        <taxon>Pirellulaceae</taxon>
        <taxon>Roseiconus</taxon>
    </lineage>
</organism>
<protein>
    <submittedName>
        <fullName evidence="1">Uncharacterized protein</fullName>
    </submittedName>
</protein>
<evidence type="ECO:0000313" key="2">
    <source>
        <dbReference type="Proteomes" id="UP001239462"/>
    </source>
</evidence>
<reference evidence="1 2" key="1">
    <citation type="submission" date="2023-06" db="EMBL/GenBank/DDBJ databases">
        <title>Roseiconus lacunae JC819 isolated from Gulf of Mannar region, Tamil Nadu.</title>
        <authorList>
            <person name="Pk S."/>
            <person name="Ch S."/>
            <person name="Ch V.R."/>
        </authorList>
    </citation>
    <scope>NUCLEOTIDE SEQUENCE [LARGE SCALE GENOMIC DNA]</scope>
    <source>
        <strain evidence="1 2">JC819</strain>
    </source>
</reference>
<evidence type="ECO:0000313" key="1">
    <source>
        <dbReference type="EMBL" id="MDM4017276.1"/>
    </source>
</evidence>